<dbReference type="Pfam" id="PF18962">
    <property type="entry name" value="Por_Secre_tail"/>
    <property type="match status" value="1"/>
</dbReference>
<evidence type="ECO:0000256" key="2">
    <source>
        <dbReference type="ARBA" id="ARBA00022729"/>
    </source>
</evidence>
<dbReference type="RefSeq" id="WP_275648529.1">
    <property type="nucleotide sequence ID" value="NZ_JARFVA010000001.1"/>
</dbReference>
<dbReference type="CDD" id="cd11350">
    <property type="entry name" value="AmyAc_4"/>
    <property type="match status" value="1"/>
</dbReference>
<dbReference type="SUPFAM" id="SSF81296">
    <property type="entry name" value="E set domains"/>
    <property type="match status" value="1"/>
</dbReference>
<feature type="signal peptide" evidence="3">
    <location>
        <begin position="1"/>
        <end position="18"/>
    </location>
</feature>
<proteinExistence type="inferred from homology"/>
<dbReference type="NCBIfam" id="TIGR04183">
    <property type="entry name" value="Por_Secre_tail"/>
    <property type="match status" value="1"/>
</dbReference>
<sequence>MKKLLLFSFLIFSMASWAQVTIEPFPFAVDQEITITVDANSNETDCNGLSNPSKVYLHSGIGTDLDPWTTVVGNWGQDDGVGEMTDNGDGTWSISFVPEAYYGLTQEQANSATQMGMVFRNAAGTQELKDNSCNDFFFAVGSFQLQLNSPTENLTVLNPGQNLTIQAESTVVADFTLSINGNVVDTFNGTDYTYDHLNITENSQYTLEAQSGGETRTENFMAVVNVVEEAVPDGMLDGINLDPMDDTVATLVLFAPGKEVVHLIGDFNNWTLSDEYLLKKDSAQDRFWIELTGLSAQTNHMYQYVVDGEITVADPYSTLILDEDNDPYINNITYPNLPAYPSGQTEHAVTVLRTGDPDYTWTNNSYTLPSKTDLVVYELLIRDFDELHSFDAVRARLDYLQELGVNAIELMPLSEFDGNESWGYNPSFHMALDKYYGNADAFKQLVDECHGRGMAVILDVVFNHATGQNPYYRLWNTDNGGYGGVASNDSPFFNATPTHSYNVFNDFNHSQQATQDYVKRVAQYWIDEYKIDGYRWDLTKGFTQNCSESDEGCTGSYQADRVAVLKEYADYQWEVNEDFLVIFEHLGTNEEETEWAEYRLDEGKGIMLWGNLNGPYSEASMGWNTNSDFSWISYVNRNWTFPSNIAYMESHDEERMMYRNLNFGNASGDYNIQDLPTALDRLELVGAFFFTVPGPKMIWQFGELGYDYSIDYNGRIGNKPIRWDYFDNSDRKAVYDTWSDLNLLAVEERIFETSNFSLDVDSSTGLKTIHLSDESAGVDEIGYVTIIGNFGVEEQEIDPEFQEIGVWYEFLANNLKYVVTNVNEPIVLAPGEYRIFGNNPTSLFPNDNPPDADSDGVLDANDLCPDTPLGAVVNVDGCEVFSLPEDNFSVLTNSVTCRGSDNGSIVVTAMEALSYTATLTGAIDASSNFEETVVFENLSAGSYELCITVSGQSEYQQCYALTITEPESLEVYSELNNNSNILSLALKGGEFYNIQINDEVFLTSKDAFDFKLNQSVNKLKVTTNVDCQGVFEDTLILTDFASAYPNPMVSSNIVSVDLGFASNDDMNVQVYDLNGRMHASKVIKASYGKLDVDLSGYANGMYLIKVTGPESSHQFKIIKQ</sequence>
<evidence type="ECO:0000256" key="3">
    <source>
        <dbReference type="SAM" id="SignalP"/>
    </source>
</evidence>
<dbReference type="SMART" id="SM00642">
    <property type="entry name" value="Aamy"/>
    <property type="match status" value="1"/>
</dbReference>
<keyword evidence="2 3" id="KW-0732">Signal</keyword>
<reference evidence="5 6" key="1">
    <citation type="submission" date="2023-03" db="EMBL/GenBank/DDBJ databases">
        <title>Muricauda XX sp. nov. and Muricauda XXX sp. nov., two novel species isolated from Okinawa Trough.</title>
        <authorList>
            <person name="Cao W."/>
            <person name="Deng X."/>
        </authorList>
    </citation>
    <scope>NUCLEOTIDE SEQUENCE [LARGE SCALE GENOMIC DNA]</scope>
    <source>
        <strain evidence="5 6">81s02</strain>
    </source>
</reference>
<dbReference type="SUPFAM" id="SSF51445">
    <property type="entry name" value="(Trans)glycosidases"/>
    <property type="match status" value="1"/>
</dbReference>
<dbReference type="InterPro" id="IPR028974">
    <property type="entry name" value="TSP_type-3_rpt"/>
</dbReference>
<comment type="similarity">
    <text evidence="1">Belongs to the glycosyl hydrolase 13 family.</text>
</comment>
<dbReference type="SUPFAM" id="SSF103647">
    <property type="entry name" value="TSP type-3 repeat"/>
    <property type="match status" value="1"/>
</dbReference>
<dbReference type="Proteomes" id="UP001217083">
    <property type="component" value="Unassembled WGS sequence"/>
</dbReference>
<feature type="domain" description="Glycosyl hydrolase family 13 catalytic" evidence="4">
    <location>
        <begin position="378"/>
        <end position="730"/>
    </location>
</feature>
<protein>
    <submittedName>
        <fullName evidence="5">Alpha-amylase family glycosyl hydrolase</fullName>
    </submittedName>
</protein>
<dbReference type="Gene3D" id="3.20.20.80">
    <property type="entry name" value="Glycosidases"/>
    <property type="match status" value="1"/>
</dbReference>
<dbReference type="InterPro" id="IPR014756">
    <property type="entry name" value="Ig_E-set"/>
</dbReference>
<organism evidence="5 6">
    <name type="scientific">Flagellimonas okinawensis</name>
    <dbReference type="NCBI Taxonomy" id="3031324"/>
    <lineage>
        <taxon>Bacteria</taxon>
        <taxon>Pseudomonadati</taxon>
        <taxon>Bacteroidota</taxon>
        <taxon>Flavobacteriia</taxon>
        <taxon>Flavobacteriales</taxon>
        <taxon>Flavobacteriaceae</taxon>
        <taxon>Flagellimonas</taxon>
    </lineage>
</organism>
<dbReference type="GO" id="GO:0016787">
    <property type="term" value="F:hydrolase activity"/>
    <property type="evidence" value="ECO:0007669"/>
    <property type="project" value="UniProtKB-KW"/>
</dbReference>
<name>A0ABT5XKS4_9FLAO</name>
<feature type="chain" id="PRO_5047452312" evidence="3">
    <location>
        <begin position="19"/>
        <end position="1120"/>
    </location>
</feature>
<accession>A0ABT5XKS4</accession>
<comment type="caution">
    <text evidence="5">The sequence shown here is derived from an EMBL/GenBank/DDBJ whole genome shotgun (WGS) entry which is preliminary data.</text>
</comment>
<gene>
    <name evidence="5" type="ORF">PY091_04610</name>
</gene>
<dbReference type="InterPro" id="IPR026444">
    <property type="entry name" value="Secre_tail"/>
</dbReference>
<evidence type="ECO:0000256" key="1">
    <source>
        <dbReference type="ARBA" id="ARBA00008061"/>
    </source>
</evidence>
<dbReference type="InterPro" id="IPR006047">
    <property type="entry name" value="GH13_cat_dom"/>
</dbReference>
<evidence type="ECO:0000313" key="5">
    <source>
        <dbReference type="EMBL" id="MDF0706489.1"/>
    </source>
</evidence>
<dbReference type="EMBL" id="JARFVA010000001">
    <property type="protein sequence ID" value="MDF0706489.1"/>
    <property type="molecule type" value="Genomic_DNA"/>
</dbReference>
<dbReference type="InterPro" id="IPR017853">
    <property type="entry name" value="GH"/>
</dbReference>
<dbReference type="PANTHER" id="PTHR43002">
    <property type="entry name" value="GLYCOGEN DEBRANCHING ENZYME"/>
    <property type="match status" value="1"/>
</dbReference>
<dbReference type="Gene3D" id="2.60.40.10">
    <property type="entry name" value="Immunoglobulins"/>
    <property type="match status" value="1"/>
</dbReference>
<dbReference type="InterPro" id="IPR013783">
    <property type="entry name" value="Ig-like_fold"/>
</dbReference>
<evidence type="ECO:0000259" key="4">
    <source>
        <dbReference type="SMART" id="SM00642"/>
    </source>
</evidence>
<keyword evidence="5" id="KW-0378">Hydrolase</keyword>
<evidence type="ECO:0000313" key="6">
    <source>
        <dbReference type="Proteomes" id="UP001217083"/>
    </source>
</evidence>
<dbReference type="Pfam" id="PF00128">
    <property type="entry name" value="Alpha-amylase"/>
    <property type="match status" value="2"/>
</dbReference>
<keyword evidence="6" id="KW-1185">Reference proteome</keyword>